<gene>
    <name evidence="2" type="ORF">CFSAN001627_11398</name>
</gene>
<reference evidence="2 3" key="2">
    <citation type="submission" date="2013-03" db="EMBL/GenBank/DDBJ databases">
        <title>Diversity in Clostridium botulinum.</title>
        <authorList>
            <person name="Timme R.E."/>
            <person name="Allard M."/>
            <person name="Luo Y."/>
            <person name="Strain E."/>
            <person name="Gonzalez-Escalona N."/>
            <person name="Brown E."/>
        </authorList>
    </citation>
    <scope>NUCLEOTIDE SEQUENCE [LARGE SCALE GENOMIC DNA]</scope>
    <source>
        <strain evidence="2 3">CFSAN001627</strain>
    </source>
</reference>
<organism evidence="2 3">
    <name type="scientific">Clostridium botulinum CFSAN001627</name>
    <dbReference type="NCBI Taxonomy" id="1232189"/>
    <lineage>
        <taxon>Bacteria</taxon>
        <taxon>Bacillati</taxon>
        <taxon>Bacillota</taxon>
        <taxon>Clostridia</taxon>
        <taxon>Eubacteriales</taxon>
        <taxon>Clostridiaceae</taxon>
        <taxon>Clostridium</taxon>
    </lineage>
</organism>
<evidence type="ECO:0000313" key="2">
    <source>
        <dbReference type="EMBL" id="EKN41723.1"/>
    </source>
</evidence>
<accession>M1ZX80</accession>
<dbReference type="EMBL" id="AMXI01000672">
    <property type="protein sequence ID" value="EKN41723.1"/>
    <property type="molecule type" value="Genomic_DNA"/>
</dbReference>
<dbReference type="AlphaFoldDB" id="M1ZX80"/>
<protein>
    <submittedName>
        <fullName evidence="2">Peptidyl-arginine deiminase</fullName>
    </submittedName>
</protein>
<dbReference type="GO" id="GO:0009446">
    <property type="term" value="P:putrescine biosynthetic process"/>
    <property type="evidence" value="ECO:0007669"/>
    <property type="project" value="InterPro"/>
</dbReference>
<evidence type="ECO:0000256" key="1">
    <source>
        <dbReference type="ARBA" id="ARBA00022801"/>
    </source>
</evidence>
<dbReference type="InterPro" id="IPR007466">
    <property type="entry name" value="Peptidyl-Arg-deiminase_porph"/>
</dbReference>
<sequence length="33" mass="3639">AFPNHRIVQINTLALNLYGGGIHCHTRNIPVAQ</sequence>
<name>M1ZX80_CLOBO</name>
<comment type="caution">
    <text evidence="2">The sequence shown here is derived from an EMBL/GenBank/DDBJ whole genome shotgun (WGS) entry which is preliminary data.</text>
</comment>
<dbReference type="Proteomes" id="UP000011944">
    <property type="component" value="Unassembled WGS sequence"/>
</dbReference>
<feature type="non-terminal residue" evidence="2">
    <location>
        <position position="1"/>
    </location>
</feature>
<proteinExistence type="predicted"/>
<keyword evidence="1" id="KW-0378">Hydrolase</keyword>
<evidence type="ECO:0000313" key="3">
    <source>
        <dbReference type="Proteomes" id="UP000011944"/>
    </source>
</evidence>
<dbReference type="Gene3D" id="3.75.10.10">
    <property type="entry name" value="L-arginine/glycine Amidinotransferase, Chain A"/>
    <property type="match status" value="1"/>
</dbReference>
<dbReference type="GO" id="GO:0004668">
    <property type="term" value="F:protein-arginine deiminase activity"/>
    <property type="evidence" value="ECO:0007669"/>
    <property type="project" value="InterPro"/>
</dbReference>
<dbReference type="SUPFAM" id="SSF55909">
    <property type="entry name" value="Pentein"/>
    <property type="match status" value="1"/>
</dbReference>
<dbReference type="Pfam" id="PF04371">
    <property type="entry name" value="PAD_porph"/>
    <property type="match status" value="1"/>
</dbReference>
<reference evidence="2 3" key="1">
    <citation type="submission" date="2012-10" db="EMBL/GenBank/DDBJ databases">
        <authorList>
            <person name="Strain E.A."/>
            <person name="Brown E."/>
            <person name="Allard M.W."/>
            <person name="Gonzalez-Escalona N."/>
            <person name="Timme R."/>
        </authorList>
    </citation>
    <scope>NUCLEOTIDE SEQUENCE [LARGE SCALE GENOMIC DNA]</scope>
    <source>
        <strain evidence="2 3">CFSAN001627</strain>
    </source>
</reference>